<dbReference type="GO" id="GO:0071973">
    <property type="term" value="P:bacterial-type flagellum-dependent cell motility"/>
    <property type="evidence" value="ECO:0007669"/>
    <property type="project" value="InterPro"/>
</dbReference>
<dbReference type="PANTHER" id="PTHR30381">
    <property type="entry name" value="FLAGELLAR P-RING PERIPLASMIC PROTEIN FLGI"/>
    <property type="match status" value="1"/>
</dbReference>
<comment type="caution">
    <text evidence="6">The sequence shown here is derived from an EMBL/GenBank/DDBJ whole genome shotgun (WGS) entry which is preliminary data.</text>
</comment>
<evidence type="ECO:0000256" key="1">
    <source>
        <dbReference type="ARBA" id="ARBA00002591"/>
    </source>
</evidence>
<comment type="function">
    <text evidence="1 5">Assembles around the rod to form the L-ring and probably protects the motor/basal body from shearing forces during rotation.</text>
</comment>
<evidence type="ECO:0000256" key="4">
    <source>
        <dbReference type="ARBA" id="ARBA00023143"/>
    </source>
</evidence>
<protein>
    <recommendedName>
        <fullName evidence="5">Flagellar P-ring protein</fullName>
    </recommendedName>
    <alternativeName>
        <fullName evidence="5">Basal body P-ring protein</fullName>
    </alternativeName>
</protein>
<comment type="subcellular location">
    <subcellularLocation>
        <location evidence="2 5">Bacterial flagellum basal body</location>
    </subcellularLocation>
</comment>
<dbReference type="AlphaFoldDB" id="A0A3D4V3R5"/>
<dbReference type="PANTHER" id="PTHR30381:SF0">
    <property type="entry name" value="FLAGELLAR P-RING PROTEIN"/>
    <property type="match status" value="1"/>
</dbReference>
<dbReference type="HAMAP" id="MF_00416">
    <property type="entry name" value="FlgI"/>
    <property type="match status" value="1"/>
</dbReference>
<evidence type="ECO:0000256" key="2">
    <source>
        <dbReference type="ARBA" id="ARBA00004117"/>
    </source>
</evidence>
<keyword evidence="4 5" id="KW-0975">Bacterial flagellum</keyword>
<keyword evidence="6" id="KW-0966">Cell projection</keyword>
<comment type="similarity">
    <text evidence="5">Belongs to the FlgI family.</text>
</comment>
<keyword evidence="6" id="KW-0282">Flagellum</keyword>
<dbReference type="Pfam" id="PF02119">
    <property type="entry name" value="FlgI"/>
    <property type="match status" value="1"/>
</dbReference>
<dbReference type="GO" id="GO:0030288">
    <property type="term" value="C:outer membrane-bounded periplasmic space"/>
    <property type="evidence" value="ECO:0007669"/>
    <property type="project" value="InterPro"/>
</dbReference>
<accession>A0A3D4V3R5</accession>
<evidence type="ECO:0000313" key="7">
    <source>
        <dbReference type="Proteomes" id="UP000264071"/>
    </source>
</evidence>
<evidence type="ECO:0000256" key="5">
    <source>
        <dbReference type="HAMAP-Rule" id="MF_00416"/>
    </source>
</evidence>
<keyword evidence="3 5" id="KW-0732">Signal</keyword>
<evidence type="ECO:0000256" key="3">
    <source>
        <dbReference type="ARBA" id="ARBA00022729"/>
    </source>
</evidence>
<feature type="chain" id="PRO_5017842086" description="Flagellar P-ring protein" evidence="5">
    <location>
        <begin position="27"/>
        <end position="351"/>
    </location>
</feature>
<keyword evidence="6" id="KW-0969">Cilium</keyword>
<dbReference type="GO" id="GO:0005198">
    <property type="term" value="F:structural molecule activity"/>
    <property type="evidence" value="ECO:0007669"/>
    <property type="project" value="InterPro"/>
</dbReference>
<dbReference type="InterPro" id="IPR001782">
    <property type="entry name" value="Flag_FlgI"/>
</dbReference>
<dbReference type="GO" id="GO:0009428">
    <property type="term" value="C:bacterial-type flagellum basal body, distal rod, P ring"/>
    <property type="evidence" value="ECO:0007669"/>
    <property type="project" value="InterPro"/>
</dbReference>
<gene>
    <name evidence="5" type="primary">flgI</name>
    <name evidence="6" type="ORF">DGD08_00965</name>
</gene>
<name>A0A3D4V3R5_9BACT</name>
<dbReference type="EMBL" id="DPIY01000001">
    <property type="protein sequence ID" value="HCT55760.1"/>
    <property type="molecule type" value="Genomic_DNA"/>
</dbReference>
<feature type="signal peptide" evidence="5">
    <location>
        <begin position="1"/>
        <end position="26"/>
    </location>
</feature>
<reference evidence="6 7" key="1">
    <citation type="journal article" date="2018" name="Nat. Biotechnol.">
        <title>A standardized bacterial taxonomy based on genome phylogeny substantially revises the tree of life.</title>
        <authorList>
            <person name="Parks D.H."/>
            <person name="Chuvochina M."/>
            <person name="Waite D.W."/>
            <person name="Rinke C."/>
            <person name="Skarshewski A."/>
            <person name="Chaumeil P.A."/>
            <person name="Hugenholtz P."/>
        </authorList>
    </citation>
    <scope>NUCLEOTIDE SEQUENCE [LARGE SCALE GENOMIC DNA]</scope>
    <source>
        <strain evidence="6">UBA8844</strain>
    </source>
</reference>
<dbReference type="OMA" id="LDTAHNT"/>
<proteinExistence type="inferred from homology"/>
<organism evidence="6 7">
    <name type="scientific">Gemmatimonas aurantiaca</name>
    <dbReference type="NCBI Taxonomy" id="173480"/>
    <lineage>
        <taxon>Bacteria</taxon>
        <taxon>Pseudomonadati</taxon>
        <taxon>Gemmatimonadota</taxon>
        <taxon>Gemmatimonadia</taxon>
        <taxon>Gemmatimonadales</taxon>
        <taxon>Gemmatimonadaceae</taxon>
        <taxon>Gemmatimonas</taxon>
    </lineage>
</organism>
<evidence type="ECO:0000313" key="6">
    <source>
        <dbReference type="EMBL" id="HCT55760.1"/>
    </source>
</evidence>
<dbReference type="Proteomes" id="UP000264071">
    <property type="component" value="Unassembled WGS sequence"/>
</dbReference>
<dbReference type="PRINTS" id="PR01010">
    <property type="entry name" value="FLGPRINGFLGI"/>
</dbReference>
<comment type="subunit">
    <text evidence="5">The basal body constitutes a major portion of the flagellar organelle and consists of four rings (L,P,S, and M) mounted on a central rod.</text>
</comment>
<sequence length="351" mass="35833" precursor="true">MIHINARILGAVALALVVVAPSAVLAQNDIKIRDLTAQEGAMPVRLVGYGLAVGLDGTGDRAIGGQTAGPTVQGVINTLRRFNIEVPADLIRMRNVAAVLVTAEVSPFLRAGGRFEIHVSSMGDARSLRGGVLYMTPLVADANGPALASAQGALLVSDGGAVQRYTPTHETTARIPSGGVLEADLPRPAIAAVSRLLLREPDLGMATKIAAAINGSMGEKTALVEDEGAVIITLADSGSKPLAMAKIRELAIAPESRPRLVIDGRDGTVVAGGDMVVGSATVSHGAITLAIGKVADNDTAAIPGSVRLPAGIPVQRVATALHAVQTPVNEIAAIFAALREVGAITAEVIVR</sequence>